<accession>A0AAI9XN10</accession>
<dbReference type="Proteomes" id="UP001239795">
    <property type="component" value="Unassembled WGS sequence"/>
</dbReference>
<protein>
    <recommendedName>
        <fullName evidence="2">C2H2-type domain-containing protein</fullName>
    </recommendedName>
</protein>
<organism evidence="3 4">
    <name type="scientific">Colletotrichum melonis</name>
    <dbReference type="NCBI Taxonomy" id="1209925"/>
    <lineage>
        <taxon>Eukaryota</taxon>
        <taxon>Fungi</taxon>
        <taxon>Dikarya</taxon>
        <taxon>Ascomycota</taxon>
        <taxon>Pezizomycotina</taxon>
        <taxon>Sordariomycetes</taxon>
        <taxon>Hypocreomycetidae</taxon>
        <taxon>Glomerellales</taxon>
        <taxon>Glomerellaceae</taxon>
        <taxon>Colletotrichum</taxon>
        <taxon>Colletotrichum acutatum species complex</taxon>
    </lineage>
</organism>
<dbReference type="AlphaFoldDB" id="A0AAI9XN10"/>
<reference evidence="3 4" key="1">
    <citation type="submission" date="2016-10" db="EMBL/GenBank/DDBJ databases">
        <title>The genome sequence of Colletotrichum fioriniae PJ7.</title>
        <authorList>
            <person name="Baroncelli R."/>
        </authorList>
    </citation>
    <scope>NUCLEOTIDE SEQUENCE [LARGE SCALE GENOMIC DNA]</scope>
    <source>
        <strain evidence="3">Col 31</strain>
    </source>
</reference>
<feature type="domain" description="C2H2-type" evidence="2">
    <location>
        <begin position="269"/>
        <end position="290"/>
    </location>
</feature>
<dbReference type="PROSITE" id="PS00028">
    <property type="entry name" value="ZINC_FINGER_C2H2_1"/>
    <property type="match status" value="1"/>
</dbReference>
<proteinExistence type="predicted"/>
<dbReference type="EMBL" id="MLGG01000029">
    <property type="protein sequence ID" value="KAK1454508.1"/>
    <property type="molecule type" value="Genomic_DNA"/>
</dbReference>
<evidence type="ECO:0000259" key="2">
    <source>
        <dbReference type="PROSITE" id="PS00028"/>
    </source>
</evidence>
<gene>
    <name evidence="3" type="ORF">CMEL01_16691</name>
</gene>
<comment type="caution">
    <text evidence="3">The sequence shown here is derived from an EMBL/GenBank/DDBJ whole genome shotgun (WGS) entry which is preliminary data.</text>
</comment>
<evidence type="ECO:0000313" key="4">
    <source>
        <dbReference type="Proteomes" id="UP001239795"/>
    </source>
</evidence>
<sequence>MARFGHGSRRIERRSGVRPCLRSFCASRTRLANAFFVHVEDCPALATWVQTRHPQRRCRTAETLGIDSIEKPALVLRRSEIADKRGRCQPTNAARRRTSDRIRATSHRRRTPRERTTPRTPNNGLYGGISSAARGTAMCYFAKVVWACGHWKWGRLVHRGRSCYPVDGTPDSACGESLVFTVVNEATECDVCRFTFNKEIQLEMLQSRIERLLSEDVNTDTLDIGLLDMDKLYQEMRTAPLAINNQGLITDGEEDRSRRRDRAGAFRPCYWCGVQFYRDDLRVRHVLTYHTFTKGQGPAGWS</sequence>
<keyword evidence="4" id="KW-1185">Reference proteome</keyword>
<feature type="region of interest" description="Disordered" evidence="1">
    <location>
        <begin position="86"/>
        <end position="127"/>
    </location>
</feature>
<evidence type="ECO:0000256" key="1">
    <source>
        <dbReference type="SAM" id="MobiDB-lite"/>
    </source>
</evidence>
<dbReference type="InterPro" id="IPR013087">
    <property type="entry name" value="Znf_C2H2_type"/>
</dbReference>
<name>A0AAI9XN10_9PEZI</name>
<evidence type="ECO:0000313" key="3">
    <source>
        <dbReference type="EMBL" id="KAK1454508.1"/>
    </source>
</evidence>